<dbReference type="EMBL" id="CP045699">
    <property type="protein sequence ID" value="QGA64548.1"/>
    <property type="molecule type" value="Genomic_DNA"/>
</dbReference>
<organism evidence="2 3">
    <name type="scientific">Vibrio algicola</name>
    <dbReference type="NCBI Taxonomy" id="2662262"/>
    <lineage>
        <taxon>Bacteria</taxon>
        <taxon>Pseudomonadati</taxon>
        <taxon>Pseudomonadota</taxon>
        <taxon>Gammaproteobacteria</taxon>
        <taxon>Vibrionales</taxon>
        <taxon>Vibrionaceae</taxon>
        <taxon>Vibrio</taxon>
    </lineage>
</organism>
<dbReference type="AlphaFoldDB" id="A0A5Q0TBN5"/>
<gene>
    <name evidence="2" type="ORF">GFB47_03450</name>
</gene>
<reference evidence="2 3" key="1">
    <citation type="submission" date="2019-10" db="EMBL/GenBank/DDBJ databases">
        <title>Vibrio sp. nov., isolated from Coralline algae surface.</title>
        <authorList>
            <person name="Geng Y."/>
            <person name="Zhang X."/>
        </authorList>
    </citation>
    <scope>NUCLEOTIDE SEQUENCE [LARGE SCALE GENOMIC DNA]</scope>
    <source>
        <strain evidence="2 3">SM1977</strain>
    </source>
</reference>
<feature type="signal peptide" evidence="1">
    <location>
        <begin position="1"/>
        <end position="26"/>
    </location>
</feature>
<feature type="chain" id="PRO_5024342686" evidence="1">
    <location>
        <begin position="27"/>
        <end position="275"/>
    </location>
</feature>
<evidence type="ECO:0000256" key="1">
    <source>
        <dbReference type="SAM" id="SignalP"/>
    </source>
</evidence>
<evidence type="ECO:0000313" key="2">
    <source>
        <dbReference type="EMBL" id="QGA64548.1"/>
    </source>
</evidence>
<dbReference type="PIRSF" id="PIRSF028069">
    <property type="entry name" value="UCP028069"/>
    <property type="match status" value="1"/>
</dbReference>
<dbReference type="RefSeq" id="WP_153446571.1">
    <property type="nucleotide sequence ID" value="NZ_CP045699.1"/>
</dbReference>
<evidence type="ECO:0000313" key="3">
    <source>
        <dbReference type="Proteomes" id="UP000348942"/>
    </source>
</evidence>
<keyword evidence="1" id="KW-0732">Signal</keyword>
<dbReference type="InterPro" id="IPR016866">
    <property type="entry name" value="UCP028069"/>
</dbReference>
<accession>A0A5Q0TBN5</accession>
<name>A0A5Q0TBN5_9VIBR</name>
<proteinExistence type="predicted"/>
<sequence length="275" mass="30948">MLFFRYSPVTSSLALAALATSLTVQADSLDAARSTQAHTNQVAKTAQIKIDKNSDQSFQLQAQVEQLQAQVDNLTIYQQHLTKLVASQEQEKIATQAQIEEIAKTRQGVVPLMYYMLDGYKSLIHQGTPVRMASREQRLADLELLMGRADISEAEKYRRILEAYQIEIDYGTKLGSYEGEITLANNDTRQVDLLYLGRVSLLARSKDTEHIWLWVQASKQWQAVDSSQRVEINKAYALASKQQAPSLLNLPLSLSKLESQTKAQEQDQSQTLEAK</sequence>
<dbReference type="Pfam" id="PF11932">
    <property type="entry name" value="DUF3450"/>
    <property type="match status" value="1"/>
</dbReference>
<keyword evidence="3" id="KW-1185">Reference proteome</keyword>
<dbReference type="Proteomes" id="UP000348942">
    <property type="component" value="Chromosome 1"/>
</dbReference>
<protein>
    <submittedName>
        <fullName evidence="2">DUF3450 family protein</fullName>
    </submittedName>
</protein>